<sequence>MKKIILTLSLSLISFLSIAQDFVVPKYEFKSVADYSKYEKEIVACIDWLFETPIIIDKYKRKAANKFLFQWLSGSPDVHIEINPSVITFIETSPDLLLIFMGGWAKYAIEAEGAENKLEGQKAGINAVIDFYTKNESVIKQDKNVKKLIKLKKKGKLDEFLGIDA</sequence>
<reference evidence="2 3" key="1">
    <citation type="submission" date="2018-03" db="EMBL/GenBank/DDBJ databases">
        <title>Genomic Encyclopedia of Archaeal and Bacterial Type Strains, Phase II (KMG-II): from individual species to whole genera.</title>
        <authorList>
            <person name="Goeker M."/>
        </authorList>
    </citation>
    <scope>NUCLEOTIDE SEQUENCE [LARGE SCALE GENOMIC DNA]</scope>
    <source>
        <strain evidence="2 3">DSM 28229</strain>
    </source>
</reference>
<organism evidence="2 3">
    <name type="scientific">Sediminitomix flava</name>
    <dbReference type="NCBI Taxonomy" id="379075"/>
    <lineage>
        <taxon>Bacteria</taxon>
        <taxon>Pseudomonadati</taxon>
        <taxon>Bacteroidota</taxon>
        <taxon>Cytophagia</taxon>
        <taxon>Cytophagales</taxon>
        <taxon>Flammeovirgaceae</taxon>
        <taxon>Sediminitomix</taxon>
    </lineage>
</organism>
<comment type="caution">
    <text evidence="2">The sequence shown here is derived from an EMBL/GenBank/DDBJ whole genome shotgun (WGS) entry which is preliminary data.</text>
</comment>
<feature type="chain" id="PRO_5016386528" evidence="1">
    <location>
        <begin position="20"/>
        <end position="165"/>
    </location>
</feature>
<evidence type="ECO:0000313" key="3">
    <source>
        <dbReference type="Proteomes" id="UP000245535"/>
    </source>
</evidence>
<gene>
    <name evidence="2" type="ORF">BC781_1011111</name>
</gene>
<dbReference type="Proteomes" id="UP000245535">
    <property type="component" value="Unassembled WGS sequence"/>
</dbReference>
<feature type="signal peptide" evidence="1">
    <location>
        <begin position="1"/>
        <end position="19"/>
    </location>
</feature>
<protein>
    <submittedName>
        <fullName evidence="2">Uncharacterized protein</fullName>
    </submittedName>
</protein>
<dbReference type="OrthoDB" id="793442at2"/>
<proteinExistence type="predicted"/>
<keyword evidence="3" id="KW-1185">Reference proteome</keyword>
<accession>A0A315ZI08</accession>
<evidence type="ECO:0000313" key="2">
    <source>
        <dbReference type="EMBL" id="PWJ44740.1"/>
    </source>
</evidence>
<evidence type="ECO:0000256" key="1">
    <source>
        <dbReference type="SAM" id="SignalP"/>
    </source>
</evidence>
<dbReference type="EMBL" id="QGDO01000001">
    <property type="protein sequence ID" value="PWJ44740.1"/>
    <property type="molecule type" value="Genomic_DNA"/>
</dbReference>
<name>A0A315ZI08_SEDFL</name>
<keyword evidence="1" id="KW-0732">Signal</keyword>
<dbReference type="RefSeq" id="WP_109616213.1">
    <property type="nucleotide sequence ID" value="NZ_QGDO01000001.1"/>
</dbReference>
<dbReference type="AlphaFoldDB" id="A0A315ZI08"/>